<comment type="catalytic activity">
    <reaction evidence="1">
        <text>dTDP-alpha-D-glucose = dTDP-4-dehydro-6-deoxy-alpha-D-glucose + H2O</text>
        <dbReference type="Rhea" id="RHEA:17221"/>
        <dbReference type="ChEBI" id="CHEBI:15377"/>
        <dbReference type="ChEBI" id="CHEBI:57477"/>
        <dbReference type="ChEBI" id="CHEBI:57649"/>
        <dbReference type="EC" id="4.2.1.46"/>
    </reaction>
</comment>
<dbReference type="EC" id="4.2.1.46" evidence="4"/>
<evidence type="ECO:0000256" key="1">
    <source>
        <dbReference type="ARBA" id="ARBA00001539"/>
    </source>
</evidence>
<keyword evidence="5" id="KW-0520">NAD</keyword>
<dbReference type="EMBL" id="AP027059">
    <property type="protein sequence ID" value="BDU49734.1"/>
    <property type="molecule type" value="Genomic_DNA"/>
</dbReference>
<accession>A0AAU9DRY6</accession>
<evidence type="ECO:0000313" key="8">
    <source>
        <dbReference type="EMBL" id="BDU49734.1"/>
    </source>
</evidence>
<comment type="similarity">
    <text evidence="3">Belongs to the NAD(P)-dependent epimerase/dehydratase family. dTDP-glucose dehydratase subfamily.</text>
</comment>
<dbReference type="GO" id="GO:0009225">
    <property type="term" value="P:nucleotide-sugar metabolic process"/>
    <property type="evidence" value="ECO:0007669"/>
    <property type="project" value="InterPro"/>
</dbReference>
<evidence type="ECO:0000256" key="5">
    <source>
        <dbReference type="ARBA" id="ARBA00023027"/>
    </source>
</evidence>
<keyword evidence="6" id="KW-0456">Lyase</keyword>
<evidence type="ECO:0000256" key="4">
    <source>
        <dbReference type="ARBA" id="ARBA00011990"/>
    </source>
</evidence>
<dbReference type="KEGG" id="haby:HLVA_03030"/>
<dbReference type="AlphaFoldDB" id="A0AAU9DRY6"/>
<dbReference type="InterPro" id="IPR005888">
    <property type="entry name" value="dTDP_Gluc_deHydtase"/>
</dbReference>
<dbReference type="CDD" id="cd05246">
    <property type="entry name" value="dTDP_GD_SDR_e"/>
    <property type="match status" value="1"/>
</dbReference>
<reference evidence="8 9" key="1">
    <citation type="submission" date="2022-11" db="EMBL/GenBank/DDBJ databases">
        <title>Haliovirga abyssi gen. nov., sp. nov., a mesophilic fermentative bacterium isolated from the Iheya North hydrothermal field and the proposal of Haliovirgaceae fam. nov.</title>
        <authorList>
            <person name="Miyazaki U."/>
            <person name="Tame A."/>
            <person name="Miyazaki J."/>
            <person name="Takai K."/>
            <person name="Sawayama S."/>
            <person name="Kitajima M."/>
            <person name="Okamoto A."/>
            <person name="Nakagawa S."/>
        </authorList>
    </citation>
    <scope>NUCLEOTIDE SEQUENCE [LARGE SCALE GENOMIC DNA]</scope>
    <source>
        <strain evidence="8 9">IC12</strain>
    </source>
</reference>
<evidence type="ECO:0000256" key="6">
    <source>
        <dbReference type="ARBA" id="ARBA00023239"/>
    </source>
</evidence>
<evidence type="ECO:0000256" key="3">
    <source>
        <dbReference type="ARBA" id="ARBA00008178"/>
    </source>
</evidence>
<dbReference type="GO" id="GO:0008460">
    <property type="term" value="F:dTDP-glucose 4,6-dehydratase activity"/>
    <property type="evidence" value="ECO:0007669"/>
    <property type="project" value="UniProtKB-EC"/>
</dbReference>
<evidence type="ECO:0000259" key="7">
    <source>
        <dbReference type="Pfam" id="PF16363"/>
    </source>
</evidence>
<evidence type="ECO:0000313" key="9">
    <source>
        <dbReference type="Proteomes" id="UP001321582"/>
    </source>
</evidence>
<protein>
    <recommendedName>
        <fullName evidence="4">dTDP-glucose 4,6-dehydratase</fullName>
        <ecNumber evidence="4">4.2.1.46</ecNumber>
    </recommendedName>
</protein>
<keyword evidence="9" id="KW-1185">Reference proteome</keyword>
<dbReference type="SUPFAM" id="SSF51735">
    <property type="entry name" value="NAD(P)-binding Rossmann-fold domains"/>
    <property type="match status" value="1"/>
</dbReference>
<dbReference type="Gene3D" id="3.40.50.720">
    <property type="entry name" value="NAD(P)-binding Rossmann-like Domain"/>
    <property type="match status" value="1"/>
</dbReference>
<dbReference type="Proteomes" id="UP001321582">
    <property type="component" value="Chromosome"/>
</dbReference>
<organism evidence="8 9">
    <name type="scientific">Haliovirga abyssi</name>
    <dbReference type="NCBI Taxonomy" id="2996794"/>
    <lineage>
        <taxon>Bacteria</taxon>
        <taxon>Fusobacteriati</taxon>
        <taxon>Fusobacteriota</taxon>
        <taxon>Fusobacteriia</taxon>
        <taxon>Fusobacteriales</taxon>
        <taxon>Haliovirgaceae</taxon>
        <taxon>Haliovirga</taxon>
    </lineage>
</organism>
<gene>
    <name evidence="8" type="ORF">HLVA_03030</name>
</gene>
<dbReference type="Pfam" id="PF16363">
    <property type="entry name" value="GDP_Man_Dehyd"/>
    <property type="match status" value="2"/>
</dbReference>
<dbReference type="InterPro" id="IPR016040">
    <property type="entry name" value="NAD(P)-bd_dom"/>
</dbReference>
<dbReference type="InterPro" id="IPR036291">
    <property type="entry name" value="NAD(P)-bd_dom_sf"/>
</dbReference>
<comment type="cofactor">
    <cofactor evidence="2">
        <name>NAD(+)</name>
        <dbReference type="ChEBI" id="CHEBI:57540"/>
    </cofactor>
</comment>
<feature type="domain" description="NAD(P)-binding" evidence="7">
    <location>
        <begin position="5"/>
        <end position="148"/>
    </location>
</feature>
<evidence type="ECO:0000256" key="2">
    <source>
        <dbReference type="ARBA" id="ARBA00001911"/>
    </source>
</evidence>
<name>A0AAU9DRY6_9FUSO</name>
<dbReference type="Gene3D" id="3.90.25.10">
    <property type="entry name" value="UDP-galactose 4-epimerase, domain 1"/>
    <property type="match status" value="1"/>
</dbReference>
<feature type="domain" description="NAD(P)-binding" evidence="7">
    <location>
        <begin position="190"/>
        <end position="386"/>
    </location>
</feature>
<sequence>MKTYLVTGGAGFIGANFVKYMLKKYDDIKIIILDKLTYAGNLGTIKEELKDKRVEFVKGDIGNRELVENIFMQHNIDYVVNFAAESHVDRSIENPKIFLETNILGTQNLLDISKQHWIIGKDENGYPTYKEGKKFLQVSTDEVYGFLNREYPDGKLLIDNGQLTVDNGLKIEELKKVLEDREVMPKIFGEKFFTEETALNPRSPYATSKTAADMLTRAYSETYHMPINVTRCSNNYGPYHFPEKLIPLIIKNILEGKKLPVYGDGKQVRDWLYVEDHCKGIDMVINGGKLGEAYNIGGFNEEQNINIVKLTIDTIRKLIIDNGQLAIKEEYKNIVKCNLNDISYDLITYVQDRLGHDARYAIDPSKTVRELGFYPETPFNIGIEKTIKWYLNNQDWVNEVVSGDYQKYYEKMYSNKN</sequence>
<proteinExistence type="inferred from homology"/>
<dbReference type="RefSeq" id="WP_307904680.1">
    <property type="nucleotide sequence ID" value="NZ_AP027059.1"/>
</dbReference>
<dbReference type="PANTHER" id="PTHR43000">
    <property type="entry name" value="DTDP-D-GLUCOSE 4,6-DEHYDRATASE-RELATED"/>
    <property type="match status" value="1"/>
</dbReference>